<accession>A0A1J1HIG9</accession>
<protein>
    <submittedName>
        <fullName evidence="2">CLUMA_CG001635, isoform A</fullName>
    </submittedName>
</protein>
<evidence type="ECO:0000256" key="1">
    <source>
        <dbReference type="SAM" id="Phobius"/>
    </source>
</evidence>
<keyword evidence="3" id="KW-1185">Reference proteome</keyword>
<reference evidence="2 3" key="1">
    <citation type="submission" date="2015-04" db="EMBL/GenBank/DDBJ databases">
        <authorList>
            <person name="Syromyatnikov M.Y."/>
            <person name="Popov V.N."/>
        </authorList>
    </citation>
    <scope>NUCLEOTIDE SEQUENCE [LARGE SCALE GENOMIC DNA]</scope>
</reference>
<evidence type="ECO:0000313" key="3">
    <source>
        <dbReference type="Proteomes" id="UP000183832"/>
    </source>
</evidence>
<dbReference type="EMBL" id="CVRI01000006">
    <property type="protein sequence ID" value="CRK87848.1"/>
    <property type="molecule type" value="Genomic_DNA"/>
</dbReference>
<gene>
    <name evidence="2" type="ORF">CLUMA_CG001635</name>
</gene>
<dbReference type="Proteomes" id="UP000183832">
    <property type="component" value="Unassembled WGS sequence"/>
</dbReference>
<name>A0A1J1HIG9_9DIPT</name>
<keyword evidence="1" id="KW-0472">Membrane</keyword>
<proteinExistence type="predicted"/>
<keyword evidence="1" id="KW-1133">Transmembrane helix</keyword>
<keyword evidence="1" id="KW-0812">Transmembrane</keyword>
<feature type="transmembrane region" description="Helical" evidence="1">
    <location>
        <begin position="12"/>
        <end position="33"/>
    </location>
</feature>
<organism evidence="2 3">
    <name type="scientific">Clunio marinus</name>
    <dbReference type="NCBI Taxonomy" id="568069"/>
    <lineage>
        <taxon>Eukaryota</taxon>
        <taxon>Metazoa</taxon>
        <taxon>Ecdysozoa</taxon>
        <taxon>Arthropoda</taxon>
        <taxon>Hexapoda</taxon>
        <taxon>Insecta</taxon>
        <taxon>Pterygota</taxon>
        <taxon>Neoptera</taxon>
        <taxon>Endopterygota</taxon>
        <taxon>Diptera</taxon>
        <taxon>Nematocera</taxon>
        <taxon>Chironomoidea</taxon>
        <taxon>Chironomidae</taxon>
        <taxon>Clunio</taxon>
    </lineage>
</organism>
<evidence type="ECO:0000313" key="2">
    <source>
        <dbReference type="EMBL" id="CRK87848.1"/>
    </source>
</evidence>
<sequence length="71" mass="8272">MANRSIKIFWHSQMIFLFLYINIEGLVIIYVMYTQICKLGSACSFSPDFKSSNYVLQCECECEGKSKKENE</sequence>
<dbReference type="AlphaFoldDB" id="A0A1J1HIG9"/>